<dbReference type="NCBIfam" id="TIGR02098">
    <property type="entry name" value="MJ0042_CXXC"/>
    <property type="match status" value="1"/>
</dbReference>
<dbReference type="GO" id="GO:0043856">
    <property type="term" value="F:anti-sigma factor antagonist activity"/>
    <property type="evidence" value="ECO:0007669"/>
    <property type="project" value="InterPro"/>
</dbReference>
<feature type="compositionally biased region" description="Basic and acidic residues" evidence="3">
    <location>
        <begin position="48"/>
        <end position="57"/>
    </location>
</feature>
<evidence type="ECO:0000259" key="4">
    <source>
        <dbReference type="PROSITE" id="PS50801"/>
    </source>
</evidence>
<dbReference type="InterPro" id="IPR036513">
    <property type="entry name" value="STAS_dom_sf"/>
</dbReference>
<dbReference type="InterPro" id="IPR003658">
    <property type="entry name" value="Anti-sigma_ant"/>
</dbReference>
<accession>A0A1V1PHY8</accession>
<protein>
    <recommendedName>
        <fullName evidence="2">Anti-sigma factor antagonist</fullName>
    </recommendedName>
</protein>
<dbReference type="SUPFAM" id="SSF52091">
    <property type="entry name" value="SpoIIaa-like"/>
    <property type="match status" value="1"/>
</dbReference>
<dbReference type="CDD" id="cd07043">
    <property type="entry name" value="STAS_anti-anti-sigma_factors"/>
    <property type="match status" value="1"/>
</dbReference>
<dbReference type="PROSITE" id="PS50801">
    <property type="entry name" value="STAS"/>
    <property type="match status" value="1"/>
</dbReference>
<dbReference type="InterPro" id="IPR002645">
    <property type="entry name" value="STAS_dom"/>
</dbReference>
<feature type="domain" description="STAS" evidence="4">
    <location>
        <begin position="93"/>
        <end position="182"/>
    </location>
</feature>
<dbReference type="EMBL" id="ATBP01000008">
    <property type="protein sequence ID" value="ETR74400.1"/>
    <property type="molecule type" value="Genomic_DNA"/>
</dbReference>
<dbReference type="InterPro" id="IPR011723">
    <property type="entry name" value="Znf/thioredoxin_put"/>
</dbReference>
<name>A0A1V1PHY8_9BACT</name>
<dbReference type="NCBIfam" id="TIGR00377">
    <property type="entry name" value="ant_ant_sig"/>
    <property type="match status" value="1"/>
</dbReference>
<dbReference type="Pfam" id="PF01740">
    <property type="entry name" value="STAS"/>
    <property type="match status" value="1"/>
</dbReference>
<evidence type="ECO:0000256" key="3">
    <source>
        <dbReference type="SAM" id="MobiDB-lite"/>
    </source>
</evidence>
<sequence>MIVQCESCQKKYRLDDKKMPPKGTKVRCSRCKHIFHVSPAQSETPQPKSDRTIENKSSEQVPKSPIKKEIKNLPAFADWDEDIIVVTLPGDTLDAGNCQEFKAAILCILETPNKVIFNMENIQFVDSSGCGTLNASIKRIKKHGGDIKICNVLDQVGAIFRLIKLNRVFHICNTREEAIQAFDRGG</sequence>
<dbReference type="Pfam" id="PF13717">
    <property type="entry name" value="Zn_ribbon_4"/>
    <property type="match status" value="1"/>
</dbReference>
<dbReference type="PANTHER" id="PTHR33495">
    <property type="entry name" value="ANTI-SIGMA FACTOR ANTAGONIST TM_1081-RELATED-RELATED"/>
    <property type="match status" value="1"/>
</dbReference>
<comment type="caution">
    <text evidence="5">The sequence shown here is derived from an EMBL/GenBank/DDBJ whole genome shotgun (WGS) entry which is preliminary data.</text>
</comment>
<reference evidence="6" key="1">
    <citation type="submission" date="2012-11" db="EMBL/GenBank/DDBJ databases">
        <authorList>
            <person name="Lucero-Rivera Y.E."/>
            <person name="Tovar-Ramirez D."/>
        </authorList>
    </citation>
    <scope>NUCLEOTIDE SEQUENCE [LARGE SCALE GENOMIC DNA]</scope>
    <source>
        <strain evidence="6">Araruama</strain>
    </source>
</reference>
<proteinExistence type="inferred from homology"/>
<dbReference type="Gene3D" id="3.30.750.24">
    <property type="entry name" value="STAS domain"/>
    <property type="match status" value="1"/>
</dbReference>
<evidence type="ECO:0000256" key="2">
    <source>
        <dbReference type="RuleBase" id="RU003749"/>
    </source>
</evidence>
<dbReference type="AlphaFoldDB" id="A0A1V1PHY8"/>
<organism evidence="5 6">
    <name type="scientific">Candidatus Magnetoglobus multicellularis str. Araruama</name>
    <dbReference type="NCBI Taxonomy" id="890399"/>
    <lineage>
        <taxon>Bacteria</taxon>
        <taxon>Pseudomonadati</taxon>
        <taxon>Thermodesulfobacteriota</taxon>
        <taxon>Desulfobacteria</taxon>
        <taxon>Desulfobacterales</taxon>
        <taxon>Desulfobacteraceae</taxon>
        <taxon>Candidatus Magnetoglobus</taxon>
    </lineage>
</organism>
<evidence type="ECO:0000313" key="5">
    <source>
        <dbReference type="EMBL" id="ETR74400.1"/>
    </source>
</evidence>
<evidence type="ECO:0000313" key="6">
    <source>
        <dbReference type="Proteomes" id="UP000189670"/>
    </source>
</evidence>
<evidence type="ECO:0000256" key="1">
    <source>
        <dbReference type="ARBA" id="ARBA00009013"/>
    </source>
</evidence>
<feature type="region of interest" description="Disordered" evidence="3">
    <location>
        <begin position="39"/>
        <end position="63"/>
    </location>
</feature>
<dbReference type="PANTHER" id="PTHR33495:SF2">
    <property type="entry name" value="ANTI-SIGMA FACTOR ANTAGONIST TM_1081-RELATED"/>
    <property type="match status" value="1"/>
</dbReference>
<gene>
    <name evidence="5" type="ORF">OMM_00228</name>
</gene>
<comment type="similarity">
    <text evidence="1 2">Belongs to the anti-sigma-factor antagonist family.</text>
</comment>
<dbReference type="Proteomes" id="UP000189670">
    <property type="component" value="Unassembled WGS sequence"/>
</dbReference>